<organism evidence="1 2">
    <name type="scientific">Methylobacterium adhaesivum</name>
    <dbReference type="NCBI Taxonomy" id="333297"/>
    <lineage>
        <taxon>Bacteria</taxon>
        <taxon>Pseudomonadati</taxon>
        <taxon>Pseudomonadota</taxon>
        <taxon>Alphaproteobacteria</taxon>
        <taxon>Hyphomicrobiales</taxon>
        <taxon>Methylobacteriaceae</taxon>
        <taxon>Methylobacterium</taxon>
    </lineage>
</organism>
<comment type="caution">
    <text evidence="1">The sequence shown here is derived from an EMBL/GenBank/DDBJ whole genome shotgun (WGS) entry which is preliminary data.</text>
</comment>
<gene>
    <name evidence="1" type="ORF">QWZ12_17475</name>
</gene>
<accession>A0ABT8BM64</accession>
<evidence type="ECO:0000313" key="1">
    <source>
        <dbReference type="EMBL" id="MDN3592386.1"/>
    </source>
</evidence>
<keyword evidence="2" id="KW-1185">Reference proteome</keyword>
<dbReference type="Proteomes" id="UP001224644">
    <property type="component" value="Unassembled WGS sequence"/>
</dbReference>
<name>A0ABT8BM64_9HYPH</name>
<sequence length="208" mass="22325">MPTPHVKPTQVMLGLPAERLAQLRALADHRGVTAVAVVEDMIRRAIEDKEIGDDLPGLCEVKPIWNDSVGVTIRGRPLPPMDRLQVRAFAALLSAAAGREVLPDRDFKVGTAISITLDDDRRLYVGRNASAVLLGLVDGKTNETTFRTATTASLATDFAALLRKHAAGMAPPLTKTLSDGSVTAADLLLRILNTETTMPTIPTDKAKQ</sequence>
<reference evidence="2" key="1">
    <citation type="journal article" date="2019" name="Int. J. Syst. Evol. Microbiol.">
        <title>The Global Catalogue of Microorganisms (GCM) 10K type strain sequencing project: providing services to taxonomists for standard genome sequencing and annotation.</title>
        <authorList>
            <consortium name="The Broad Institute Genomics Platform"/>
            <consortium name="The Broad Institute Genome Sequencing Center for Infectious Disease"/>
            <person name="Wu L."/>
            <person name="Ma J."/>
        </authorList>
    </citation>
    <scope>NUCLEOTIDE SEQUENCE [LARGE SCALE GENOMIC DNA]</scope>
    <source>
        <strain evidence="2">CECT 7069</strain>
    </source>
</reference>
<evidence type="ECO:0008006" key="3">
    <source>
        <dbReference type="Google" id="ProtNLM"/>
    </source>
</evidence>
<dbReference type="EMBL" id="JAUFPX010000017">
    <property type="protein sequence ID" value="MDN3592386.1"/>
    <property type="molecule type" value="Genomic_DNA"/>
</dbReference>
<proteinExistence type="predicted"/>
<evidence type="ECO:0000313" key="2">
    <source>
        <dbReference type="Proteomes" id="UP001224644"/>
    </source>
</evidence>
<protein>
    <recommendedName>
        <fullName evidence="3">Ribbon-helix-helix protein CopG domain-containing protein</fullName>
    </recommendedName>
</protein>
<dbReference type="RefSeq" id="WP_238226906.1">
    <property type="nucleotide sequence ID" value="NZ_BPQD01000020.1"/>
</dbReference>